<evidence type="ECO:0000259" key="3">
    <source>
        <dbReference type="Pfam" id="PF08614"/>
    </source>
</evidence>
<name>A0AAF0F381_9BASI</name>
<protein>
    <recommendedName>
        <fullName evidence="3">Autophagy-related protein 16 domain-containing protein</fullName>
    </recommendedName>
</protein>
<sequence length="190" mass="21735">MARAGNVLRAPRMEVEAIADRLAQRDARERAWLPFVAEFHAATDYVQRQGHAFRPRRGGEGHDALAQLEHQVSDLRMENVELRRSHTAQTQSAAEAAYTLHRHQREHEKTRDTARVQHTQLTDLRALLEAKNEAIEHLQDELATQTLELDMLTRQNKELRTENTSLLDRFLALKSALADEMNRATAHAPP</sequence>
<dbReference type="AlphaFoldDB" id="A0AAF0F381"/>
<evidence type="ECO:0000256" key="2">
    <source>
        <dbReference type="SAM" id="Coils"/>
    </source>
</evidence>
<dbReference type="RefSeq" id="XP_060122634.1">
    <property type="nucleotide sequence ID" value="XM_060266651.1"/>
</dbReference>
<reference evidence="4" key="1">
    <citation type="submission" date="2023-03" db="EMBL/GenBank/DDBJ databases">
        <title>Mating type loci evolution in Malassezia.</title>
        <authorList>
            <person name="Coelho M.A."/>
        </authorList>
    </citation>
    <scope>NUCLEOTIDE SEQUENCE</scope>
    <source>
        <strain evidence="4">CBS 9431</strain>
    </source>
</reference>
<feature type="domain" description="Autophagy-related protein 16" evidence="3">
    <location>
        <begin position="58"/>
        <end position="182"/>
    </location>
</feature>
<accession>A0AAF0F381</accession>
<dbReference type="InterPro" id="IPR013923">
    <property type="entry name" value="Autophagy-rel_prot_16_dom"/>
</dbReference>
<evidence type="ECO:0000256" key="1">
    <source>
        <dbReference type="ARBA" id="ARBA00005331"/>
    </source>
</evidence>
<feature type="coiled-coil region" evidence="2">
    <location>
        <begin position="121"/>
        <end position="169"/>
    </location>
</feature>
<evidence type="ECO:0000313" key="5">
    <source>
        <dbReference type="Proteomes" id="UP001217754"/>
    </source>
</evidence>
<dbReference type="Gene3D" id="1.20.5.170">
    <property type="match status" value="1"/>
</dbReference>
<gene>
    <name evidence="4" type="ORF">MJAP1_002718</name>
</gene>
<organism evidence="4 5">
    <name type="scientific">Malassezia japonica</name>
    <dbReference type="NCBI Taxonomy" id="223818"/>
    <lineage>
        <taxon>Eukaryota</taxon>
        <taxon>Fungi</taxon>
        <taxon>Dikarya</taxon>
        <taxon>Basidiomycota</taxon>
        <taxon>Ustilaginomycotina</taxon>
        <taxon>Malasseziomycetes</taxon>
        <taxon>Malasseziales</taxon>
        <taxon>Malasseziaceae</taxon>
        <taxon>Malassezia</taxon>
    </lineage>
</organism>
<keyword evidence="5" id="KW-1185">Reference proteome</keyword>
<comment type="similarity">
    <text evidence="1">Belongs to the ATG16 family.</text>
</comment>
<dbReference type="Pfam" id="PF08614">
    <property type="entry name" value="ATG16"/>
    <property type="match status" value="1"/>
</dbReference>
<evidence type="ECO:0000313" key="4">
    <source>
        <dbReference type="EMBL" id="WFD39737.1"/>
    </source>
</evidence>
<dbReference type="GeneID" id="85226369"/>
<keyword evidence="2" id="KW-0175">Coiled coil</keyword>
<dbReference type="EMBL" id="CP119961">
    <property type="protein sequence ID" value="WFD39737.1"/>
    <property type="molecule type" value="Genomic_DNA"/>
</dbReference>
<proteinExistence type="inferred from homology"/>
<dbReference type="Proteomes" id="UP001217754">
    <property type="component" value="Chromosome 4"/>
</dbReference>